<evidence type="ECO:0000256" key="1">
    <source>
        <dbReference type="ARBA" id="ARBA00022527"/>
    </source>
</evidence>
<evidence type="ECO:0000313" key="8">
    <source>
        <dbReference type="EMBL" id="CAD9383072.1"/>
    </source>
</evidence>
<evidence type="ECO:0000259" key="7">
    <source>
        <dbReference type="PROSITE" id="PS51285"/>
    </source>
</evidence>
<dbReference type="AlphaFoldDB" id="A0A7S2B0Q5"/>
<dbReference type="InterPro" id="IPR011009">
    <property type="entry name" value="Kinase-like_dom_sf"/>
</dbReference>
<dbReference type="PROSITE" id="PS51285">
    <property type="entry name" value="AGC_KINASE_CTER"/>
    <property type="match status" value="1"/>
</dbReference>
<dbReference type="Gene3D" id="3.30.200.20">
    <property type="entry name" value="Phosphorylase Kinase, domain 1"/>
    <property type="match status" value="1"/>
</dbReference>
<name>A0A7S2B0Q5_9STRA</name>
<evidence type="ECO:0000256" key="2">
    <source>
        <dbReference type="ARBA" id="ARBA00022679"/>
    </source>
</evidence>
<dbReference type="EMBL" id="HBGT01001895">
    <property type="protein sequence ID" value="CAD9383072.1"/>
    <property type="molecule type" value="Transcribed_RNA"/>
</dbReference>
<gene>
    <name evidence="8" type="ORF">FPAR1323_LOCUS1039</name>
</gene>
<evidence type="ECO:0000259" key="6">
    <source>
        <dbReference type="PROSITE" id="PS50011"/>
    </source>
</evidence>
<keyword evidence="2" id="KW-0808">Transferase</keyword>
<organism evidence="8">
    <name type="scientific">Florenciella parvula</name>
    <dbReference type="NCBI Taxonomy" id="236787"/>
    <lineage>
        <taxon>Eukaryota</taxon>
        <taxon>Sar</taxon>
        <taxon>Stramenopiles</taxon>
        <taxon>Ochrophyta</taxon>
        <taxon>Dictyochophyceae</taxon>
        <taxon>Florenciellales</taxon>
        <taxon>Florenciella</taxon>
    </lineage>
</organism>
<protein>
    <recommendedName>
        <fullName evidence="9">Protein kinase domain-containing protein</fullName>
    </recommendedName>
</protein>
<proteinExistence type="predicted"/>
<dbReference type="Pfam" id="PF00069">
    <property type="entry name" value="Pkinase"/>
    <property type="match status" value="1"/>
</dbReference>
<keyword evidence="1" id="KW-0723">Serine/threonine-protein kinase</keyword>
<dbReference type="SMART" id="SM00133">
    <property type="entry name" value="S_TK_X"/>
    <property type="match status" value="1"/>
</dbReference>
<dbReference type="PROSITE" id="PS50011">
    <property type="entry name" value="PROTEIN_KINASE_DOM"/>
    <property type="match status" value="1"/>
</dbReference>
<dbReference type="InterPro" id="IPR000961">
    <property type="entry name" value="AGC-kinase_C"/>
</dbReference>
<feature type="domain" description="Protein kinase" evidence="6">
    <location>
        <begin position="1"/>
        <end position="108"/>
    </location>
</feature>
<dbReference type="Gene3D" id="1.10.510.10">
    <property type="entry name" value="Transferase(Phosphotransferase) domain 1"/>
    <property type="match status" value="1"/>
</dbReference>
<keyword evidence="4" id="KW-0418">Kinase</keyword>
<dbReference type="SUPFAM" id="SSF56112">
    <property type="entry name" value="Protein kinase-like (PK-like)"/>
    <property type="match status" value="1"/>
</dbReference>
<evidence type="ECO:0000256" key="4">
    <source>
        <dbReference type="ARBA" id="ARBA00022777"/>
    </source>
</evidence>
<dbReference type="GO" id="GO:0004674">
    <property type="term" value="F:protein serine/threonine kinase activity"/>
    <property type="evidence" value="ECO:0007669"/>
    <property type="project" value="UniProtKB-KW"/>
</dbReference>
<sequence>MCGTIEYIAPEILAGFSYGKSADWWAFGVLLHEMSIANMPFVITKEKTRSEQSKELNLQLPIQDHRNLREDFSPRMTDLLTKLLHFESSKRLGSTGRGSETIKSAAFFEDMDWEKLEQRKVPPPFIPATAPDEVKYISRKYKKMTVEGVLDETNAREDQALCKAFRNFDYQNEAVRHFDNTPQVPVSGQAGIWSDVNANASTGTAAASGMRSGGGGGSGAAAIDETSELELGLEKDYPMDPLLEEIEAPRRPKKDDDGWGDWVDFLFCCGNSDP</sequence>
<evidence type="ECO:0008006" key="9">
    <source>
        <dbReference type="Google" id="ProtNLM"/>
    </source>
</evidence>
<keyword evidence="3" id="KW-0547">Nucleotide-binding</keyword>
<dbReference type="PANTHER" id="PTHR24351">
    <property type="entry name" value="RIBOSOMAL PROTEIN S6 KINASE"/>
    <property type="match status" value="1"/>
</dbReference>
<feature type="domain" description="AGC-kinase C-terminal" evidence="7">
    <location>
        <begin position="109"/>
        <end position="180"/>
    </location>
</feature>
<evidence type="ECO:0000256" key="5">
    <source>
        <dbReference type="ARBA" id="ARBA00022840"/>
    </source>
</evidence>
<reference evidence="8" key="1">
    <citation type="submission" date="2021-01" db="EMBL/GenBank/DDBJ databases">
        <authorList>
            <person name="Corre E."/>
            <person name="Pelletier E."/>
            <person name="Niang G."/>
            <person name="Scheremetjew M."/>
            <person name="Finn R."/>
            <person name="Kale V."/>
            <person name="Holt S."/>
            <person name="Cochrane G."/>
            <person name="Meng A."/>
            <person name="Brown T."/>
            <person name="Cohen L."/>
        </authorList>
    </citation>
    <scope>NUCLEOTIDE SEQUENCE</scope>
    <source>
        <strain evidence="8">RCC1693</strain>
    </source>
</reference>
<evidence type="ECO:0000256" key="3">
    <source>
        <dbReference type="ARBA" id="ARBA00022741"/>
    </source>
</evidence>
<dbReference type="GO" id="GO:0005524">
    <property type="term" value="F:ATP binding"/>
    <property type="evidence" value="ECO:0007669"/>
    <property type="project" value="UniProtKB-KW"/>
</dbReference>
<dbReference type="InterPro" id="IPR000719">
    <property type="entry name" value="Prot_kinase_dom"/>
</dbReference>
<accession>A0A7S2B0Q5</accession>
<keyword evidence="5" id="KW-0067">ATP-binding</keyword>